<dbReference type="EMBL" id="CP014145">
    <property type="protein sequence ID" value="AMB59695.1"/>
    <property type="molecule type" value="Genomic_DNA"/>
</dbReference>
<gene>
    <name evidence="1" type="ORF">AWU67_13420</name>
</gene>
<dbReference type="RefSeq" id="WP_067230034.1">
    <property type="nucleotide sequence ID" value="NZ_CP014145.1"/>
</dbReference>
<reference evidence="2" key="2">
    <citation type="submission" date="2016-01" db="EMBL/GenBank/DDBJ databases">
        <title>First complete genome sequence of a species in the genus Microterricola, an extremophilic cold active enzyme producing strain ERGS5:02 isolated from Sikkim Himalaya.</title>
        <authorList>
            <person name="Kumar R."/>
            <person name="Singh D."/>
            <person name="Swarnkar M.K."/>
        </authorList>
    </citation>
    <scope>NUCLEOTIDE SEQUENCE [LARGE SCALE GENOMIC DNA]</scope>
    <source>
        <strain evidence="2">ERGS5:02</strain>
    </source>
</reference>
<dbReference type="OrthoDB" id="9799365at2"/>
<dbReference type="InterPro" id="IPR023214">
    <property type="entry name" value="HAD_sf"/>
</dbReference>
<dbReference type="CDD" id="cd01427">
    <property type="entry name" value="HAD_like"/>
    <property type="match status" value="1"/>
</dbReference>
<sequence>MSQPLPSWADSATTRGIIEFVERVSGGGDGAVPAPERVAVFDNDGTLWTEKPMPTQLHFIVQQWAAAAAADPDLAEHQPYLAAVSGDFAWLGAALDKHYDGDDSDLQLVIGAILAATAGESVVDYERSVAEFYRSAKHLTLGTPYRDAVYRPMVELLRYLEEHGFTCYIISGGDRDFMRPITAEYYGIPPERVVGSAVGLSYDADSAEVRYGTTFDFMDDGPIKPVRIWTRIGRRPIMAAGNSNGDIEMLRYTQGSPHSLALLIHHDDTADRGDAAYDSGAEKALAAAKEHDFTVVSVRDDWTSVFAASGAADM</sequence>
<proteinExistence type="predicted"/>
<dbReference type="InterPro" id="IPR036412">
    <property type="entry name" value="HAD-like_sf"/>
</dbReference>
<protein>
    <submittedName>
        <fullName evidence="1">Acid phosphatase</fullName>
    </submittedName>
</protein>
<dbReference type="Gene3D" id="3.40.50.1000">
    <property type="entry name" value="HAD superfamily/HAD-like"/>
    <property type="match status" value="1"/>
</dbReference>
<dbReference type="KEGG" id="mvd:AWU67_13420"/>
<dbReference type="SUPFAM" id="SSF56784">
    <property type="entry name" value="HAD-like"/>
    <property type="match status" value="1"/>
</dbReference>
<keyword evidence="2" id="KW-1185">Reference proteome</keyword>
<organism evidence="1 2">
    <name type="scientific">Microterricola viridarii</name>
    <dbReference type="NCBI Taxonomy" id="412690"/>
    <lineage>
        <taxon>Bacteria</taxon>
        <taxon>Bacillati</taxon>
        <taxon>Actinomycetota</taxon>
        <taxon>Actinomycetes</taxon>
        <taxon>Micrococcales</taxon>
        <taxon>Microbacteriaceae</taxon>
        <taxon>Microterricola</taxon>
    </lineage>
</organism>
<dbReference type="AlphaFoldDB" id="A0A0X8E3A8"/>
<evidence type="ECO:0000313" key="2">
    <source>
        <dbReference type="Proteomes" id="UP000058305"/>
    </source>
</evidence>
<dbReference type="Pfam" id="PF12710">
    <property type="entry name" value="HAD"/>
    <property type="match status" value="1"/>
</dbReference>
<accession>A0A0X8E3A8</accession>
<name>A0A0X8E3A8_9MICO</name>
<evidence type="ECO:0000313" key="1">
    <source>
        <dbReference type="EMBL" id="AMB59695.1"/>
    </source>
</evidence>
<reference evidence="1 2" key="1">
    <citation type="journal article" date="2016" name="J. Biotechnol.">
        <title>First complete genome sequence of a species in the genus Microterricola, an extremophilic cold active enzyme producing bacterial strain ERGS5:02 isolated from Sikkim Himalaya.</title>
        <authorList>
            <person name="Himanshu"/>
            <person name="Swarnkar M.K."/>
            <person name="Singh D."/>
            <person name="Kumar R."/>
        </authorList>
    </citation>
    <scope>NUCLEOTIDE SEQUENCE [LARGE SCALE GENOMIC DNA]</scope>
    <source>
        <strain evidence="1 2">ERGS5:02</strain>
    </source>
</reference>
<dbReference type="Proteomes" id="UP000058305">
    <property type="component" value="Chromosome"/>
</dbReference>